<organism evidence="6 7">
    <name type="scientific">Pedobacter yulinensis</name>
    <dbReference type="NCBI Taxonomy" id="2126353"/>
    <lineage>
        <taxon>Bacteria</taxon>
        <taxon>Pseudomonadati</taxon>
        <taxon>Bacteroidota</taxon>
        <taxon>Sphingobacteriia</taxon>
        <taxon>Sphingobacteriales</taxon>
        <taxon>Sphingobacteriaceae</taxon>
        <taxon>Pedobacter</taxon>
    </lineage>
</organism>
<keyword evidence="7" id="KW-1185">Reference proteome</keyword>
<dbReference type="InterPro" id="IPR011662">
    <property type="entry name" value="Secretin/TonB_short_N"/>
</dbReference>
<dbReference type="Proteomes" id="UP000240912">
    <property type="component" value="Unassembled WGS sequence"/>
</dbReference>
<comment type="caution">
    <text evidence="6">The sequence shown here is derived from an EMBL/GenBank/DDBJ whole genome shotgun (WGS) entry which is preliminary data.</text>
</comment>
<dbReference type="NCBIfam" id="TIGR04056">
    <property type="entry name" value="OMP_RagA_SusC"/>
    <property type="match status" value="1"/>
</dbReference>
<dbReference type="SUPFAM" id="SSF56935">
    <property type="entry name" value="Porins"/>
    <property type="match status" value="1"/>
</dbReference>
<evidence type="ECO:0000313" key="7">
    <source>
        <dbReference type="Proteomes" id="UP000240912"/>
    </source>
</evidence>
<evidence type="ECO:0000256" key="4">
    <source>
        <dbReference type="PROSITE-ProRule" id="PRU01360"/>
    </source>
</evidence>
<comment type="subcellular location">
    <subcellularLocation>
        <location evidence="4">Cell outer membrane</location>
        <topology evidence="4">Multi-pass membrane protein</topology>
    </subcellularLocation>
</comment>
<dbReference type="PROSITE" id="PS52016">
    <property type="entry name" value="TONB_DEPENDENT_REC_3"/>
    <property type="match status" value="1"/>
</dbReference>
<sequence>MYTFFYEPPRGSSRRAVLKILLTMKFTLIFLVAALIQVKAATYAQQISIEVKNAPIERVFRLLKEQSPYNFYYDTAILKNAKPVTLRAEQASFEAVLEQCFAGQPFDYVISKNTVVIRARPAKPAAPVHQAEITITGRVYDEKSEPITGATVRVKETGAVAGTAQDGRYSIKAPENGTLQVSYVGYLSQEVPVNRKTSIDIALQPADQTLNDVVITAYGQKQRKIETLGAQSTLNVQELKQPVANITTVLAGRISGLVGVQRSAEPGLDNANLWVRGIATMSNSSPLFLVDGVERAFNNIDPNDIESFSILKDASSTAVYGVRGANGVVLITTKKGAAGRTNINVDLYQGITEFTRVPQVADGVTYMQMANEAEVTRGRNPVYSQTQINKTFTQEDPYLYPNVNWFDQIFDKFGNNTKANVNISGGGEKMTYYVSAGYYNETGLFTTDGLKQYNSEIAFKRYNFTSRLDLNATKTTRIGLGIKGWISNGNYPGTGTSRIFESVFNTYPILYPVSYPNGIEPFTSTGGGLSHPLSLVTNRGFVTTFDNQIMSDINVVQDLGFWLKGLSARVLYSFDASNNNRLARTKSPSTTYARGRDAQGNLIYEPPTSGVDYLNFERSGGGSRQFYLEGAINYNNTFGKHKLGAMVLYNQSDRVSASATSLILSIPYRSLGAVGRATYSYDDRYLAEASFGYNGAENFAPNSRFGFFPSGAIGWIVSNEKFYGGASKVFQYLKFRASYGLVGNSRINIFSDEERNRFTYIDQVGSSGQYWYGRDRGNNIQGLELTRYASDVTWETEKDLNLGLEFRTFKNALSLQVDLFNRDRDNIFLQRGSVPSFVGLVGDLVGNLGRVNSRGVDLTGEFNKNFGSVSVGLRGTYTYNKNKILENDQAIQPYDYLDRRGQAVGQRFGYIADGFYTQAEIDDPTVPRTTGVVQAGDLKFRDLNADGVIDANDYTAIGKNDVPQVVYGFGTTIGYKGFSLGAFFQGVAKVDLYLSRDFMPFRNGSARGSLYSNIDDRWTPENPRQDAFYPRLAYGSDINQNYSSDNSHWLMNGSFLRLKTLDFGYTLPKTWLKDFGVQNMRLYFIGYNLLTISPYKMFDPELGNGTGARYPNITTYSLGLNANF</sequence>
<evidence type="ECO:0000256" key="3">
    <source>
        <dbReference type="ARBA" id="ARBA00023237"/>
    </source>
</evidence>
<dbReference type="InterPro" id="IPR037066">
    <property type="entry name" value="Plug_dom_sf"/>
</dbReference>
<feature type="domain" description="Secretin/TonB short N-terminal" evidence="5">
    <location>
        <begin position="69"/>
        <end position="120"/>
    </location>
</feature>
<evidence type="ECO:0000256" key="2">
    <source>
        <dbReference type="ARBA" id="ARBA00023136"/>
    </source>
</evidence>
<dbReference type="Pfam" id="PF13715">
    <property type="entry name" value="CarbopepD_reg_2"/>
    <property type="match status" value="1"/>
</dbReference>
<keyword evidence="3 4" id="KW-0998">Cell outer membrane</keyword>
<dbReference type="FunFam" id="2.170.130.10:FF:000003">
    <property type="entry name" value="SusC/RagA family TonB-linked outer membrane protein"/>
    <property type="match status" value="1"/>
</dbReference>
<evidence type="ECO:0000256" key="1">
    <source>
        <dbReference type="ARBA" id="ARBA00022448"/>
    </source>
</evidence>
<gene>
    <name evidence="6" type="ORF">C7T94_09635</name>
</gene>
<dbReference type="InterPro" id="IPR023997">
    <property type="entry name" value="TonB-dep_OMP_SusC/RagA_CS"/>
</dbReference>
<accession>A0A2T3HKB6</accession>
<dbReference type="NCBIfam" id="TIGR04057">
    <property type="entry name" value="SusC_RagA_signa"/>
    <property type="match status" value="1"/>
</dbReference>
<dbReference type="Gene3D" id="2.170.130.10">
    <property type="entry name" value="TonB-dependent receptor, plug domain"/>
    <property type="match status" value="1"/>
</dbReference>
<dbReference type="SUPFAM" id="SSF49464">
    <property type="entry name" value="Carboxypeptidase regulatory domain-like"/>
    <property type="match status" value="1"/>
</dbReference>
<dbReference type="Pfam" id="PF07660">
    <property type="entry name" value="STN"/>
    <property type="match status" value="1"/>
</dbReference>
<dbReference type="Gene3D" id="2.60.40.1120">
    <property type="entry name" value="Carboxypeptidase-like, regulatory domain"/>
    <property type="match status" value="1"/>
</dbReference>
<dbReference type="Gene3D" id="3.55.50.30">
    <property type="match status" value="1"/>
</dbReference>
<evidence type="ECO:0000313" key="6">
    <source>
        <dbReference type="EMBL" id="PST82887.1"/>
    </source>
</evidence>
<evidence type="ECO:0000259" key="5">
    <source>
        <dbReference type="SMART" id="SM00965"/>
    </source>
</evidence>
<dbReference type="InterPro" id="IPR039426">
    <property type="entry name" value="TonB-dep_rcpt-like"/>
</dbReference>
<proteinExistence type="inferred from homology"/>
<keyword evidence="4" id="KW-1134">Transmembrane beta strand</keyword>
<dbReference type="GO" id="GO:0009279">
    <property type="term" value="C:cell outer membrane"/>
    <property type="evidence" value="ECO:0007669"/>
    <property type="project" value="UniProtKB-SubCell"/>
</dbReference>
<dbReference type="SMART" id="SM00965">
    <property type="entry name" value="STN"/>
    <property type="match status" value="1"/>
</dbReference>
<keyword evidence="2 4" id="KW-0472">Membrane</keyword>
<protein>
    <recommendedName>
        <fullName evidence="5">Secretin/TonB short N-terminal domain-containing protein</fullName>
    </recommendedName>
</protein>
<name>A0A2T3HKB6_9SPHI</name>
<dbReference type="InterPro" id="IPR023996">
    <property type="entry name" value="TonB-dep_OMP_SusC/RagA"/>
</dbReference>
<dbReference type="PROSITE" id="PS00018">
    <property type="entry name" value="EF_HAND_1"/>
    <property type="match status" value="1"/>
</dbReference>
<reference evidence="6 7" key="1">
    <citation type="submission" date="2018-03" db="EMBL/GenBank/DDBJ databases">
        <authorList>
            <person name="Keele B.F."/>
        </authorList>
    </citation>
    <scope>NUCLEOTIDE SEQUENCE [LARGE SCALE GENOMIC DNA]</scope>
    <source>
        <strain evidence="6 7">YL28-9</strain>
    </source>
</reference>
<comment type="similarity">
    <text evidence="4">Belongs to the TonB-dependent receptor family.</text>
</comment>
<dbReference type="InterPro" id="IPR012910">
    <property type="entry name" value="Plug_dom"/>
</dbReference>
<dbReference type="OrthoDB" id="601197at2"/>
<dbReference type="Pfam" id="PF07715">
    <property type="entry name" value="Plug"/>
    <property type="match status" value="1"/>
</dbReference>
<dbReference type="InterPro" id="IPR008969">
    <property type="entry name" value="CarboxyPept-like_regulatory"/>
</dbReference>
<keyword evidence="1 4" id="KW-0813">Transport</keyword>
<dbReference type="AlphaFoldDB" id="A0A2T3HKB6"/>
<keyword evidence="4" id="KW-0812">Transmembrane</keyword>
<dbReference type="EMBL" id="PYLS01000005">
    <property type="protein sequence ID" value="PST82887.1"/>
    <property type="molecule type" value="Genomic_DNA"/>
</dbReference>
<dbReference type="InterPro" id="IPR018247">
    <property type="entry name" value="EF_Hand_1_Ca_BS"/>
</dbReference>